<comment type="similarity">
    <text evidence="1">Belongs to the sulfatase family.</text>
</comment>
<dbReference type="EMBL" id="UINC01142529">
    <property type="protein sequence ID" value="SVD30907.1"/>
    <property type="molecule type" value="Genomic_DNA"/>
</dbReference>
<dbReference type="PANTHER" id="PTHR42693">
    <property type="entry name" value="ARYLSULFATASE FAMILY MEMBER"/>
    <property type="match status" value="1"/>
</dbReference>
<dbReference type="GO" id="GO:0004065">
    <property type="term" value="F:arylsulfatase activity"/>
    <property type="evidence" value="ECO:0007669"/>
    <property type="project" value="TreeGrafter"/>
</dbReference>
<evidence type="ECO:0000256" key="1">
    <source>
        <dbReference type="ARBA" id="ARBA00008779"/>
    </source>
</evidence>
<feature type="non-terminal residue" evidence="3">
    <location>
        <position position="295"/>
    </location>
</feature>
<dbReference type="SUPFAM" id="SSF53649">
    <property type="entry name" value="Alkaline phosphatase-like"/>
    <property type="match status" value="1"/>
</dbReference>
<dbReference type="InterPro" id="IPR017850">
    <property type="entry name" value="Alkaline_phosphatase_core_sf"/>
</dbReference>
<accession>A0A382UA76</accession>
<name>A0A382UA76_9ZZZZ</name>
<dbReference type="PANTHER" id="PTHR42693:SF33">
    <property type="entry name" value="ARYLSULFATASE"/>
    <property type="match status" value="1"/>
</dbReference>
<feature type="non-terminal residue" evidence="3">
    <location>
        <position position="1"/>
    </location>
</feature>
<gene>
    <name evidence="3" type="ORF">METZ01_LOCUS383761</name>
</gene>
<dbReference type="InterPro" id="IPR050738">
    <property type="entry name" value="Sulfatase"/>
</dbReference>
<organism evidence="3">
    <name type="scientific">marine metagenome</name>
    <dbReference type="NCBI Taxonomy" id="408172"/>
    <lineage>
        <taxon>unclassified sequences</taxon>
        <taxon>metagenomes</taxon>
        <taxon>ecological metagenomes</taxon>
    </lineage>
</organism>
<dbReference type="InterPro" id="IPR000917">
    <property type="entry name" value="Sulfatase_N"/>
</dbReference>
<feature type="domain" description="Sulfatase N-terminal" evidence="2">
    <location>
        <begin position="11"/>
        <end position="203"/>
    </location>
</feature>
<evidence type="ECO:0000313" key="3">
    <source>
        <dbReference type="EMBL" id="SVD30907.1"/>
    </source>
</evidence>
<proteinExistence type="inferred from homology"/>
<dbReference type="Pfam" id="PF00884">
    <property type="entry name" value="Sulfatase"/>
    <property type="match status" value="1"/>
</dbReference>
<reference evidence="3" key="1">
    <citation type="submission" date="2018-05" db="EMBL/GenBank/DDBJ databases">
        <authorList>
            <person name="Lanie J.A."/>
            <person name="Ng W.-L."/>
            <person name="Kazmierczak K.M."/>
            <person name="Andrzejewski T.M."/>
            <person name="Davidsen T.M."/>
            <person name="Wayne K.J."/>
            <person name="Tettelin H."/>
            <person name="Glass J.I."/>
            <person name="Rusch D."/>
            <person name="Podicherti R."/>
            <person name="Tsui H.-C.T."/>
            <person name="Winkler M.E."/>
        </authorList>
    </citation>
    <scope>NUCLEOTIDE SEQUENCE</scope>
</reference>
<sequence length="295" mass="33860">LRQDKCLGKSKTSVTPNLDKLIQNGTFFNQIVSTAPVSMPSLSSIFTGLYPFECTTVDDMRGQKGNLFNLNQNLPTFSDDLSKSGYHTYAIIPEVLRYTNFPKLFANVEFFNSFVTLYDENLGNKILKTLRQDVKSPWFLFTHIADLHGGYLQVMHEEDYAGINQYDKMLSAIDPWLGKIFQCIDLENTICVITSDHGSILSDFTNEMFNFSLENDRLRELEPGIGFNSAHKIVTNFPKKLTPLRKKMAKIYTKYRNDKVKKKLEPRLDQAENLNLSPYQKRLLKKGHFVNPSDC</sequence>
<evidence type="ECO:0000259" key="2">
    <source>
        <dbReference type="Pfam" id="PF00884"/>
    </source>
</evidence>
<dbReference type="Gene3D" id="3.40.720.10">
    <property type="entry name" value="Alkaline Phosphatase, subunit A"/>
    <property type="match status" value="1"/>
</dbReference>
<dbReference type="AlphaFoldDB" id="A0A382UA76"/>
<protein>
    <recommendedName>
        <fullName evidence="2">Sulfatase N-terminal domain-containing protein</fullName>
    </recommendedName>
</protein>